<feature type="chain" id="PRO_5042493038" evidence="1">
    <location>
        <begin position="18"/>
        <end position="150"/>
    </location>
</feature>
<organism evidence="2 3">
    <name type="scientific">Lecanosticta acicola</name>
    <dbReference type="NCBI Taxonomy" id="111012"/>
    <lineage>
        <taxon>Eukaryota</taxon>
        <taxon>Fungi</taxon>
        <taxon>Dikarya</taxon>
        <taxon>Ascomycota</taxon>
        <taxon>Pezizomycotina</taxon>
        <taxon>Dothideomycetes</taxon>
        <taxon>Dothideomycetidae</taxon>
        <taxon>Mycosphaerellales</taxon>
        <taxon>Mycosphaerellaceae</taxon>
        <taxon>Lecanosticta</taxon>
    </lineage>
</organism>
<dbReference type="AlphaFoldDB" id="A0AAI8YSH6"/>
<name>A0AAI8YSH6_9PEZI</name>
<accession>A0AAI8YSH6</accession>
<evidence type="ECO:0000313" key="3">
    <source>
        <dbReference type="Proteomes" id="UP001296104"/>
    </source>
</evidence>
<evidence type="ECO:0000256" key="1">
    <source>
        <dbReference type="SAM" id="SignalP"/>
    </source>
</evidence>
<keyword evidence="3" id="KW-1185">Reference proteome</keyword>
<protein>
    <submittedName>
        <fullName evidence="2">Uncharacterized protein</fullName>
    </submittedName>
</protein>
<keyword evidence="1" id="KW-0732">Signal</keyword>
<dbReference type="EMBL" id="CAVMBE010000004">
    <property type="protein sequence ID" value="CAK3820394.1"/>
    <property type="molecule type" value="Genomic_DNA"/>
</dbReference>
<dbReference type="Proteomes" id="UP001296104">
    <property type="component" value="Unassembled WGS sequence"/>
</dbReference>
<comment type="caution">
    <text evidence="2">The sequence shown here is derived from an EMBL/GenBank/DDBJ whole genome shotgun (WGS) entry which is preliminary data.</text>
</comment>
<proteinExistence type="predicted"/>
<reference evidence="2" key="1">
    <citation type="submission" date="2023-11" db="EMBL/GenBank/DDBJ databases">
        <authorList>
            <person name="Alioto T."/>
            <person name="Alioto T."/>
            <person name="Gomez Garrido J."/>
        </authorList>
    </citation>
    <scope>NUCLEOTIDE SEQUENCE</scope>
</reference>
<feature type="signal peptide" evidence="1">
    <location>
        <begin position="1"/>
        <end position="17"/>
    </location>
</feature>
<sequence length="150" mass="16360">MRFSSALALTGAALAAASPLVTKNPLEGNNFNVTNFIFGCTAGCFWYFDVSIDGSEANHPAIDTPVHCEGNLDDNKTYKPCGNVSETQHISAYIVKDTNELKLQYEVFNYYTAATYWYLGNTTVYAATGDNAALQKPNFRVNETSAYAVA</sequence>
<evidence type="ECO:0000313" key="2">
    <source>
        <dbReference type="EMBL" id="CAK3820394.1"/>
    </source>
</evidence>
<gene>
    <name evidence="2" type="ORF">LECACI_7A001169</name>
</gene>